<dbReference type="Pfam" id="PF02137">
    <property type="entry name" value="A_deamin"/>
    <property type="match status" value="2"/>
</dbReference>
<keyword evidence="3" id="KW-1185">Reference proteome</keyword>
<protein>
    <recommendedName>
        <fullName evidence="1">A to I editase domain-containing protein</fullName>
    </recommendedName>
</protein>
<dbReference type="SMART" id="SM00552">
    <property type="entry name" value="ADEAMc"/>
    <property type="match status" value="1"/>
</dbReference>
<evidence type="ECO:0000313" key="2">
    <source>
        <dbReference type="EMBL" id="KAJ4430058.1"/>
    </source>
</evidence>
<dbReference type="PANTHER" id="PTHR10910">
    <property type="entry name" value="EUKARYOTE SPECIFIC DSRNA BINDING PROTEIN"/>
    <property type="match status" value="1"/>
</dbReference>
<accession>A0ABQ8S7Z1</accession>
<gene>
    <name evidence="2" type="ORF">ANN_22267</name>
</gene>
<evidence type="ECO:0000313" key="3">
    <source>
        <dbReference type="Proteomes" id="UP001148838"/>
    </source>
</evidence>
<dbReference type="InterPro" id="IPR002466">
    <property type="entry name" value="A_deamin"/>
</dbReference>
<comment type="caution">
    <text evidence="2">The sequence shown here is derived from an EMBL/GenBank/DDBJ whole genome shotgun (WGS) entry which is preliminary data.</text>
</comment>
<evidence type="ECO:0000259" key="1">
    <source>
        <dbReference type="PROSITE" id="PS50141"/>
    </source>
</evidence>
<reference evidence="2 3" key="1">
    <citation type="journal article" date="2022" name="Allergy">
        <title>Genome assembly and annotation of Periplaneta americana reveal a comprehensive cockroach allergen profile.</title>
        <authorList>
            <person name="Wang L."/>
            <person name="Xiong Q."/>
            <person name="Saelim N."/>
            <person name="Wang L."/>
            <person name="Nong W."/>
            <person name="Wan A.T."/>
            <person name="Shi M."/>
            <person name="Liu X."/>
            <person name="Cao Q."/>
            <person name="Hui J.H.L."/>
            <person name="Sookrung N."/>
            <person name="Leung T.F."/>
            <person name="Tungtrongchitr A."/>
            <person name="Tsui S.K.W."/>
        </authorList>
    </citation>
    <scope>NUCLEOTIDE SEQUENCE [LARGE SCALE GENOMIC DNA]</scope>
    <source>
        <strain evidence="2">PWHHKU_190912</strain>
    </source>
</reference>
<name>A0ABQ8S7Z1_PERAM</name>
<dbReference type="PANTHER" id="PTHR10910:SF62">
    <property type="entry name" value="AT07585P-RELATED"/>
    <property type="match status" value="1"/>
</dbReference>
<sequence>MYRFISETTEQSIFVPRHGSKGYQLKENIKFHLYINTAPCGDARLVFGQRLLTMSCSDKIARWNVVGVQGALLSHFVEPIYLESIVLGSLFHPSHMYRAVCGRIETTIQGLPPPYRLNKPLMSLITSPEVRQPGKAPNYSVNWTTGQEGPEIINSVTGKDDRGVASRLSKQGLFRRFLNLVGRISSITGITFGTCPRQYSDAKEAVQDYKMAKEQLVLAFHKAELGTWLKKPIEQDQFELDDSMLNNHQ</sequence>
<dbReference type="EMBL" id="JAJSOF020000033">
    <property type="protein sequence ID" value="KAJ4430058.1"/>
    <property type="molecule type" value="Genomic_DNA"/>
</dbReference>
<proteinExistence type="predicted"/>
<dbReference type="Proteomes" id="UP001148838">
    <property type="component" value="Unassembled WGS sequence"/>
</dbReference>
<dbReference type="PROSITE" id="PS50141">
    <property type="entry name" value="A_DEAMIN_EDITASE"/>
    <property type="match status" value="1"/>
</dbReference>
<feature type="domain" description="A to I editase" evidence="1">
    <location>
        <begin position="1"/>
        <end position="238"/>
    </location>
</feature>
<organism evidence="2 3">
    <name type="scientific">Periplaneta americana</name>
    <name type="common">American cockroach</name>
    <name type="synonym">Blatta americana</name>
    <dbReference type="NCBI Taxonomy" id="6978"/>
    <lineage>
        <taxon>Eukaryota</taxon>
        <taxon>Metazoa</taxon>
        <taxon>Ecdysozoa</taxon>
        <taxon>Arthropoda</taxon>
        <taxon>Hexapoda</taxon>
        <taxon>Insecta</taxon>
        <taxon>Pterygota</taxon>
        <taxon>Neoptera</taxon>
        <taxon>Polyneoptera</taxon>
        <taxon>Dictyoptera</taxon>
        <taxon>Blattodea</taxon>
        <taxon>Blattoidea</taxon>
        <taxon>Blattidae</taxon>
        <taxon>Blattinae</taxon>
        <taxon>Periplaneta</taxon>
    </lineage>
</organism>